<dbReference type="InterPro" id="IPR001647">
    <property type="entry name" value="HTH_TetR"/>
</dbReference>
<keyword evidence="3 5" id="KW-0238">DNA-binding</keyword>
<dbReference type="SUPFAM" id="SSF48498">
    <property type="entry name" value="Tetracyclin repressor-like, C-terminal domain"/>
    <property type="match status" value="1"/>
</dbReference>
<dbReference type="EMBL" id="JRXF01000007">
    <property type="protein sequence ID" value="KOC94208.1"/>
    <property type="molecule type" value="Genomic_DNA"/>
</dbReference>
<dbReference type="InterPro" id="IPR036271">
    <property type="entry name" value="Tet_transcr_reg_TetR-rel_C_sf"/>
</dbReference>
<dbReference type="Proteomes" id="UP000036851">
    <property type="component" value="Unassembled WGS sequence"/>
</dbReference>
<dbReference type="PROSITE" id="PS50977">
    <property type="entry name" value="HTH_TETR_2"/>
    <property type="match status" value="1"/>
</dbReference>
<keyword evidence="2" id="KW-0805">Transcription regulation</keyword>
<gene>
    <name evidence="7" type="ORF">NG42_17510</name>
    <name evidence="8" type="ORF">NG43_05920</name>
</gene>
<organism evidence="7 10">
    <name type="scientific">Winslowiella iniecta</name>
    <dbReference type="NCBI Taxonomy" id="1560201"/>
    <lineage>
        <taxon>Bacteria</taxon>
        <taxon>Pseudomonadati</taxon>
        <taxon>Pseudomonadota</taxon>
        <taxon>Gammaproteobacteria</taxon>
        <taxon>Enterobacterales</taxon>
        <taxon>Erwiniaceae</taxon>
        <taxon>Winslowiella</taxon>
    </lineage>
</organism>
<dbReference type="GO" id="GO:0000976">
    <property type="term" value="F:transcription cis-regulatory region binding"/>
    <property type="evidence" value="ECO:0007669"/>
    <property type="project" value="TreeGrafter"/>
</dbReference>
<dbReference type="RefSeq" id="WP_052901486.1">
    <property type="nucleotide sequence ID" value="NZ_JRXE01000027.1"/>
</dbReference>
<proteinExistence type="predicted"/>
<evidence type="ECO:0000256" key="4">
    <source>
        <dbReference type="ARBA" id="ARBA00023163"/>
    </source>
</evidence>
<evidence type="ECO:0000313" key="8">
    <source>
        <dbReference type="EMBL" id="KOC94208.1"/>
    </source>
</evidence>
<dbReference type="InterPro" id="IPR009057">
    <property type="entry name" value="Homeodomain-like_sf"/>
</dbReference>
<dbReference type="PANTHER" id="PTHR30055">
    <property type="entry name" value="HTH-TYPE TRANSCRIPTIONAL REGULATOR RUTR"/>
    <property type="match status" value="1"/>
</dbReference>
<keyword evidence="1" id="KW-0678">Repressor</keyword>
<evidence type="ECO:0000256" key="2">
    <source>
        <dbReference type="ARBA" id="ARBA00023015"/>
    </source>
</evidence>
<evidence type="ECO:0000313" key="7">
    <source>
        <dbReference type="EMBL" id="KOC88184.1"/>
    </source>
</evidence>
<dbReference type="STRING" id="1560201.NG42_17510"/>
<keyword evidence="4" id="KW-0804">Transcription</keyword>
<dbReference type="InterPro" id="IPR039538">
    <property type="entry name" value="BetI_C"/>
</dbReference>
<dbReference type="PRINTS" id="PR00455">
    <property type="entry name" value="HTHTETR"/>
</dbReference>
<dbReference type="OrthoDB" id="6992431at2"/>
<dbReference type="SUPFAM" id="SSF46689">
    <property type="entry name" value="Homeodomain-like"/>
    <property type="match status" value="1"/>
</dbReference>
<evidence type="ECO:0000256" key="1">
    <source>
        <dbReference type="ARBA" id="ARBA00022491"/>
    </source>
</evidence>
<dbReference type="AlphaFoldDB" id="A0A0L7SYF5"/>
<dbReference type="Pfam" id="PF13977">
    <property type="entry name" value="TetR_C_6"/>
    <property type="match status" value="1"/>
</dbReference>
<dbReference type="InterPro" id="IPR050109">
    <property type="entry name" value="HTH-type_TetR-like_transc_reg"/>
</dbReference>
<feature type="domain" description="HTH tetR-type" evidence="6">
    <location>
        <begin position="7"/>
        <end position="67"/>
    </location>
</feature>
<sequence>MKRETTANLRDGLLDGAIKLFIEKGVENVTTRELTDLMGISRSHIYHYFKNWQALRLAACSHFMYAELNEMAREVENMPPQQALDRLIAQYLPVSMDATWVLYMDVWRLAGQDKEYSRLTAELIQAWDRLMEKAILDGIQLGVFRPVDAARAARQLAALVNGYADTLMFITPLQTRDEVIDEINQVVRLILG</sequence>
<keyword evidence="10" id="KW-1185">Reference proteome</keyword>
<dbReference type="Gene3D" id="1.10.357.10">
    <property type="entry name" value="Tetracycline Repressor, domain 2"/>
    <property type="match status" value="1"/>
</dbReference>
<dbReference type="PANTHER" id="PTHR30055:SF234">
    <property type="entry name" value="HTH-TYPE TRANSCRIPTIONAL REGULATOR BETI"/>
    <property type="match status" value="1"/>
</dbReference>
<dbReference type="Proteomes" id="UP000037088">
    <property type="component" value="Unassembled WGS sequence"/>
</dbReference>
<dbReference type="Pfam" id="PF00440">
    <property type="entry name" value="TetR_N"/>
    <property type="match status" value="1"/>
</dbReference>
<evidence type="ECO:0000256" key="3">
    <source>
        <dbReference type="ARBA" id="ARBA00023125"/>
    </source>
</evidence>
<protein>
    <recommendedName>
        <fullName evidence="6">HTH tetR-type domain-containing protein</fullName>
    </recommendedName>
</protein>
<comment type="caution">
    <text evidence="7">The sequence shown here is derived from an EMBL/GenBank/DDBJ whole genome shotgun (WGS) entry which is preliminary data.</text>
</comment>
<evidence type="ECO:0000259" key="6">
    <source>
        <dbReference type="PROSITE" id="PS50977"/>
    </source>
</evidence>
<evidence type="ECO:0000256" key="5">
    <source>
        <dbReference type="PROSITE-ProRule" id="PRU00335"/>
    </source>
</evidence>
<dbReference type="PATRIC" id="fig|1560201.3.peg.3707"/>
<accession>A0A0L7SYF5</accession>
<reference evidence="9 10" key="1">
    <citation type="journal article" date="2015" name="Int. J. Syst. Evol. Microbiol.">
        <title>Erwinia iniecta sp. nov., isolated from Russian wheat aphids (Diuraphis noxia).</title>
        <authorList>
            <person name="Campillo T."/>
            <person name="Luna E."/>
            <person name="Portier P."/>
            <person name="Fischer-Le Saux M."/>
            <person name="Lapitan N."/>
            <person name="Tisserat N.A."/>
            <person name="Leach J.E."/>
        </authorList>
    </citation>
    <scope>NUCLEOTIDE SEQUENCE [LARGE SCALE GENOMIC DNA]</scope>
    <source>
        <strain evidence="7 10">B120</strain>
        <strain evidence="8 9">B149</strain>
    </source>
</reference>
<dbReference type="GO" id="GO:0003700">
    <property type="term" value="F:DNA-binding transcription factor activity"/>
    <property type="evidence" value="ECO:0007669"/>
    <property type="project" value="TreeGrafter"/>
</dbReference>
<name>A0A0L7SYF5_9GAMM</name>
<feature type="DNA-binding region" description="H-T-H motif" evidence="5">
    <location>
        <begin position="30"/>
        <end position="49"/>
    </location>
</feature>
<evidence type="ECO:0000313" key="10">
    <source>
        <dbReference type="Proteomes" id="UP000037088"/>
    </source>
</evidence>
<evidence type="ECO:0000313" key="9">
    <source>
        <dbReference type="Proteomes" id="UP000036851"/>
    </source>
</evidence>
<dbReference type="EMBL" id="JRXE01000027">
    <property type="protein sequence ID" value="KOC88184.1"/>
    <property type="molecule type" value="Genomic_DNA"/>
</dbReference>